<reference evidence="5" key="2">
    <citation type="submission" date="2015-01" db="EMBL/GenBank/DDBJ databases">
        <title>Evolutionary Origins and Diversification of the Mycorrhizal Mutualists.</title>
        <authorList>
            <consortium name="DOE Joint Genome Institute"/>
            <consortium name="Mycorrhizal Genomics Consortium"/>
            <person name="Kohler A."/>
            <person name="Kuo A."/>
            <person name="Nagy L.G."/>
            <person name="Floudas D."/>
            <person name="Copeland A."/>
            <person name="Barry K.W."/>
            <person name="Cichocki N."/>
            <person name="Veneault-Fourrey C."/>
            <person name="LaButti K."/>
            <person name="Lindquist E.A."/>
            <person name="Lipzen A."/>
            <person name="Lundell T."/>
            <person name="Morin E."/>
            <person name="Murat C."/>
            <person name="Riley R."/>
            <person name="Ohm R."/>
            <person name="Sun H."/>
            <person name="Tunlid A."/>
            <person name="Henrissat B."/>
            <person name="Grigoriev I.V."/>
            <person name="Hibbett D.S."/>
            <person name="Martin F."/>
        </authorList>
    </citation>
    <scope>NUCLEOTIDE SEQUENCE [LARGE SCALE GENOMIC DNA]</scope>
    <source>
        <strain evidence="5">Zn</strain>
    </source>
</reference>
<dbReference type="STRING" id="913774.A0A0C3DLL0"/>
<protein>
    <recommendedName>
        <fullName evidence="3">Zn(2)-C6 fungal-type domain-containing protein</fullName>
    </recommendedName>
</protein>
<proteinExistence type="predicted"/>
<evidence type="ECO:0000256" key="2">
    <source>
        <dbReference type="ARBA" id="ARBA00023242"/>
    </source>
</evidence>
<dbReference type="GO" id="GO:0005634">
    <property type="term" value="C:nucleus"/>
    <property type="evidence" value="ECO:0007669"/>
    <property type="project" value="UniProtKB-SubCell"/>
</dbReference>
<feature type="domain" description="Zn(2)-C6 fungal-type" evidence="3">
    <location>
        <begin position="32"/>
        <end position="62"/>
    </location>
</feature>
<comment type="subcellular location">
    <subcellularLocation>
        <location evidence="1">Nucleus</location>
    </subcellularLocation>
</comment>
<dbReference type="InParanoid" id="A0A0C3DLL0"/>
<evidence type="ECO:0000313" key="5">
    <source>
        <dbReference type="Proteomes" id="UP000054321"/>
    </source>
</evidence>
<dbReference type="PANTHER" id="PTHR37534:SF46">
    <property type="entry name" value="ZN(II)2CYS6 TRANSCRIPTION FACTOR (EUROFUNG)"/>
    <property type="match status" value="1"/>
</dbReference>
<dbReference type="CDD" id="cd00067">
    <property type="entry name" value="GAL4"/>
    <property type="match status" value="1"/>
</dbReference>
<dbReference type="Pfam" id="PF11951">
    <property type="entry name" value="Fungal_trans_2"/>
    <property type="match status" value="1"/>
</dbReference>
<gene>
    <name evidence="4" type="ORF">OIDMADRAFT_160506</name>
</gene>
<keyword evidence="2" id="KW-0539">Nucleus</keyword>
<dbReference type="Proteomes" id="UP000054321">
    <property type="component" value="Unassembled WGS sequence"/>
</dbReference>
<evidence type="ECO:0000313" key="4">
    <source>
        <dbReference type="EMBL" id="KIN02918.1"/>
    </source>
</evidence>
<name>A0A0C3DLL0_OIDMZ</name>
<dbReference type="GO" id="GO:0008270">
    <property type="term" value="F:zinc ion binding"/>
    <property type="evidence" value="ECO:0007669"/>
    <property type="project" value="InterPro"/>
</dbReference>
<evidence type="ECO:0000259" key="3">
    <source>
        <dbReference type="PROSITE" id="PS50048"/>
    </source>
</evidence>
<dbReference type="InterPro" id="IPR036864">
    <property type="entry name" value="Zn2-C6_fun-type_DNA-bd_sf"/>
</dbReference>
<dbReference type="AlphaFoldDB" id="A0A0C3DLL0"/>
<dbReference type="HOGENOM" id="CLU_023417_2_1_1"/>
<dbReference type="GO" id="GO:0000981">
    <property type="term" value="F:DNA-binding transcription factor activity, RNA polymerase II-specific"/>
    <property type="evidence" value="ECO:0007669"/>
    <property type="project" value="InterPro"/>
</dbReference>
<dbReference type="PROSITE" id="PS00463">
    <property type="entry name" value="ZN2_CY6_FUNGAL_1"/>
    <property type="match status" value="1"/>
</dbReference>
<dbReference type="PROSITE" id="PS50048">
    <property type="entry name" value="ZN2_CY6_FUNGAL_2"/>
    <property type="match status" value="1"/>
</dbReference>
<keyword evidence="5" id="KW-1185">Reference proteome</keyword>
<dbReference type="InterPro" id="IPR001138">
    <property type="entry name" value="Zn2Cys6_DnaBD"/>
</dbReference>
<sequence length="487" mass="55209">MEALLVFDKDTQQTLTLLPKPEIRKFTRGKNGCLTCRARRKKCDEHKPVCNGCSRNHLLCSWPTPSTHRKHPANTSPSWWPKLQYDPSAQRLFQHYVERTASMIAAVNFTDKPFIKHLLPLASTNDGVLHAILALSSSHLSFRDETSTALARSHYAVALRSVKYEVTNVGKGNRNECLNLLVLLLLLCQFEVPIEYADMNQGVDGNMQGAILYHLKACKAILPMAQRLLQSMDETFVCFLLEQYAYLQIVANNVGLTTEPNEVNLSIIKELTGSIRLLICTANNHGFMFGYAYELFELIPQIAQFAHKQAITSPRHEDAELIKEFCDFELRILEWEPHPRSPETLQPISKELDNMACTAGLIYQHALLIFLRIALNGRGLPADHLMVQIDHNCSEFLELLKSLPLDSTLWTTLLWAVLTTGSCLTKVEDQQLLASSLRHQGHEMHGSRRVLMVLGWVWGNCKDNEKFYGPYGIDEVLRLNNVQLSFA</sequence>
<dbReference type="InterPro" id="IPR021858">
    <property type="entry name" value="Fun_TF"/>
</dbReference>
<dbReference type="SUPFAM" id="SSF57701">
    <property type="entry name" value="Zn2/Cys6 DNA-binding domain"/>
    <property type="match status" value="1"/>
</dbReference>
<dbReference type="Pfam" id="PF00172">
    <property type="entry name" value="Zn_clus"/>
    <property type="match status" value="1"/>
</dbReference>
<accession>A0A0C3DLL0</accession>
<dbReference type="EMBL" id="KN832874">
    <property type="protein sequence ID" value="KIN02918.1"/>
    <property type="molecule type" value="Genomic_DNA"/>
</dbReference>
<dbReference type="SMART" id="SM00066">
    <property type="entry name" value="GAL4"/>
    <property type="match status" value="1"/>
</dbReference>
<dbReference type="OrthoDB" id="1919336at2759"/>
<dbReference type="PANTHER" id="PTHR37534">
    <property type="entry name" value="TRANSCRIPTIONAL ACTIVATOR PROTEIN UGA3"/>
    <property type="match status" value="1"/>
</dbReference>
<reference evidence="4 5" key="1">
    <citation type="submission" date="2014-04" db="EMBL/GenBank/DDBJ databases">
        <authorList>
            <consortium name="DOE Joint Genome Institute"/>
            <person name="Kuo A."/>
            <person name="Martino E."/>
            <person name="Perotto S."/>
            <person name="Kohler A."/>
            <person name="Nagy L.G."/>
            <person name="Floudas D."/>
            <person name="Copeland A."/>
            <person name="Barry K.W."/>
            <person name="Cichocki N."/>
            <person name="Veneault-Fourrey C."/>
            <person name="LaButti K."/>
            <person name="Lindquist E.A."/>
            <person name="Lipzen A."/>
            <person name="Lundell T."/>
            <person name="Morin E."/>
            <person name="Murat C."/>
            <person name="Sun H."/>
            <person name="Tunlid A."/>
            <person name="Henrissat B."/>
            <person name="Grigoriev I.V."/>
            <person name="Hibbett D.S."/>
            <person name="Martin F."/>
            <person name="Nordberg H.P."/>
            <person name="Cantor M.N."/>
            <person name="Hua S.X."/>
        </authorList>
    </citation>
    <scope>NUCLEOTIDE SEQUENCE [LARGE SCALE GENOMIC DNA]</scope>
    <source>
        <strain evidence="4 5">Zn</strain>
    </source>
</reference>
<dbReference type="Gene3D" id="4.10.240.10">
    <property type="entry name" value="Zn(2)-C6 fungal-type DNA-binding domain"/>
    <property type="match status" value="1"/>
</dbReference>
<evidence type="ECO:0000256" key="1">
    <source>
        <dbReference type="ARBA" id="ARBA00004123"/>
    </source>
</evidence>
<organism evidence="4 5">
    <name type="scientific">Oidiodendron maius (strain Zn)</name>
    <dbReference type="NCBI Taxonomy" id="913774"/>
    <lineage>
        <taxon>Eukaryota</taxon>
        <taxon>Fungi</taxon>
        <taxon>Dikarya</taxon>
        <taxon>Ascomycota</taxon>
        <taxon>Pezizomycotina</taxon>
        <taxon>Leotiomycetes</taxon>
        <taxon>Leotiomycetes incertae sedis</taxon>
        <taxon>Myxotrichaceae</taxon>
        <taxon>Oidiodendron</taxon>
    </lineage>
</organism>